<dbReference type="AlphaFoldDB" id="A0AAD3T0Y5"/>
<proteinExistence type="predicted"/>
<sequence length="103" mass="11194">MQYYTVKILEKSCLMNFNLIIEQGSNVTIFGLGIVGLAIAEGAKAAGASHIIDIETNECLVIDGGCWQNQASNITACKDARKLDHATVRVVLTQKQKLKGAWE</sequence>
<dbReference type="SUPFAM" id="SSF51735">
    <property type="entry name" value="NAD(P)-binding Rossmann-fold domains"/>
    <property type="match status" value="1"/>
</dbReference>
<organism evidence="1 2">
    <name type="scientific">Nepenthes gracilis</name>
    <name type="common">Slender pitcher plant</name>
    <dbReference type="NCBI Taxonomy" id="150966"/>
    <lineage>
        <taxon>Eukaryota</taxon>
        <taxon>Viridiplantae</taxon>
        <taxon>Streptophyta</taxon>
        <taxon>Embryophyta</taxon>
        <taxon>Tracheophyta</taxon>
        <taxon>Spermatophyta</taxon>
        <taxon>Magnoliopsida</taxon>
        <taxon>eudicotyledons</taxon>
        <taxon>Gunneridae</taxon>
        <taxon>Pentapetalae</taxon>
        <taxon>Caryophyllales</taxon>
        <taxon>Nepenthaceae</taxon>
        <taxon>Nepenthes</taxon>
    </lineage>
</organism>
<accession>A0AAD3T0Y5</accession>
<dbReference type="Proteomes" id="UP001279734">
    <property type="component" value="Unassembled WGS sequence"/>
</dbReference>
<protein>
    <submittedName>
        <fullName evidence="1">Uncharacterized protein</fullName>
    </submittedName>
</protein>
<dbReference type="InterPro" id="IPR036291">
    <property type="entry name" value="NAD(P)-bd_dom_sf"/>
</dbReference>
<evidence type="ECO:0000313" key="2">
    <source>
        <dbReference type="Proteomes" id="UP001279734"/>
    </source>
</evidence>
<reference evidence="1" key="1">
    <citation type="submission" date="2023-05" db="EMBL/GenBank/DDBJ databases">
        <title>Nepenthes gracilis genome sequencing.</title>
        <authorList>
            <person name="Fukushima K."/>
        </authorList>
    </citation>
    <scope>NUCLEOTIDE SEQUENCE</scope>
    <source>
        <strain evidence="1">SING2019-196</strain>
    </source>
</reference>
<dbReference type="Gene3D" id="3.40.50.720">
    <property type="entry name" value="NAD(P)-binding Rossmann-like Domain"/>
    <property type="match status" value="1"/>
</dbReference>
<dbReference type="EMBL" id="BSYO01000022">
    <property type="protein sequence ID" value="GMH20651.1"/>
    <property type="molecule type" value="Genomic_DNA"/>
</dbReference>
<comment type="caution">
    <text evidence="1">The sequence shown here is derived from an EMBL/GenBank/DDBJ whole genome shotgun (WGS) entry which is preliminary data.</text>
</comment>
<keyword evidence="2" id="KW-1185">Reference proteome</keyword>
<name>A0AAD3T0Y5_NEPGR</name>
<evidence type="ECO:0000313" key="1">
    <source>
        <dbReference type="EMBL" id="GMH20651.1"/>
    </source>
</evidence>
<gene>
    <name evidence="1" type="ORF">Nepgr_022492</name>
</gene>